<dbReference type="Proteomes" id="UP000535511">
    <property type="component" value="Unassembled WGS sequence"/>
</dbReference>
<feature type="chain" id="PRO_5030990080" evidence="1">
    <location>
        <begin position="19"/>
        <end position="173"/>
    </location>
</feature>
<dbReference type="EMBL" id="JACCBG010000001">
    <property type="protein sequence ID" value="NYD42262.1"/>
    <property type="molecule type" value="Genomic_DNA"/>
</dbReference>
<comment type="caution">
    <text evidence="2">The sequence shown here is derived from an EMBL/GenBank/DDBJ whole genome shotgun (WGS) entry which is preliminary data.</text>
</comment>
<organism evidence="2 3">
    <name type="scientific">Nocardioides panaciterrulae</name>
    <dbReference type="NCBI Taxonomy" id="661492"/>
    <lineage>
        <taxon>Bacteria</taxon>
        <taxon>Bacillati</taxon>
        <taxon>Actinomycetota</taxon>
        <taxon>Actinomycetes</taxon>
        <taxon>Propionibacteriales</taxon>
        <taxon>Nocardioidaceae</taxon>
        <taxon>Nocardioides</taxon>
    </lineage>
</organism>
<evidence type="ECO:0000313" key="3">
    <source>
        <dbReference type="Proteomes" id="UP000535511"/>
    </source>
</evidence>
<name>A0A7Y9JAZ6_9ACTN</name>
<reference evidence="2 3" key="1">
    <citation type="submission" date="2020-07" db="EMBL/GenBank/DDBJ databases">
        <title>Sequencing the genomes of 1000 actinobacteria strains.</title>
        <authorList>
            <person name="Klenk H.-P."/>
        </authorList>
    </citation>
    <scope>NUCLEOTIDE SEQUENCE [LARGE SCALE GENOMIC DNA]</scope>
    <source>
        <strain evidence="2 3">DSM 21350</strain>
    </source>
</reference>
<sequence>MRLVSLLLCAAVATSACSADDALGSTPDGHARRLQTEFRQAAEDVLPPLVQALGGTLDAMPAYFVGCQVAGLWRYVAQGEVHDPAGGATHLASASRAVLEDQGFEVTSGKAGIAGTRGQVRIVVSRLLRSRKVDFSMVRIDFVRAGDQCENYSDHDDRYAEQATRADYADLVG</sequence>
<feature type="signal peptide" evidence="1">
    <location>
        <begin position="1"/>
        <end position="18"/>
    </location>
</feature>
<accession>A0A7Y9JAZ6</accession>
<dbReference type="RefSeq" id="WP_179663920.1">
    <property type="nucleotide sequence ID" value="NZ_JACCBG010000001.1"/>
</dbReference>
<proteinExistence type="predicted"/>
<protein>
    <submittedName>
        <fullName evidence="2">Putative amino acid dehydrogenase</fullName>
    </submittedName>
</protein>
<evidence type="ECO:0000313" key="2">
    <source>
        <dbReference type="EMBL" id="NYD42262.1"/>
    </source>
</evidence>
<gene>
    <name evidence="2" type="ORF">BJZ21_002345</name>
</gene>
<evidence type="ECO:0000256" key="1">
    <source>
        <dbReference type="SAM" id="SignalP"/>
    </source>
</evidence>
<keyword evidence="1" id="KW-0732">Signal</keyword>
<dbReference type="PROSITE" id="PS51257">
    <property type="entry name" value="PROKAR_LIPOPROTEIN"/>
    <property type="match status" value="1"/>
</dbReference>
<keyword evidence="3" id="KW-1185">Reference proteome</keyword>
<dbReference type="AlphaFoldDB" id="A0A7Y9JAZ6"/>